<dbReference type="EMBL" id="UFQS01001954">
    <property type="protein sequence ID" value="SSX12779.1"/>
    <property type="molecule type" value="Genomic_DNA"/>
</dbReference>
<dbReference type="SUPFAM" id="SSF52540">
    <property type="entry name" value="P-loop containing nucleoside triphosphate hydrolases"/>
    <property type="match status" value="1"/>
</dbReference>
<dbReference type="OMA" id="SCHVMEV"/>
<dbReference type="VEuPathDB" id="VectorBase:CSON003286"/>
<dbReference type="SMART" id="SM00173">
    <property type="entry name" value="RAS"/>
    <property type="match status" value="1"/>
</dbReference>
<dbReference type="PRINTS" id="PR00449">
    <property type="entry name" value="RASTRNSFRMNG"/>
</dbReference>
<evidence type="ECO:0000256" key="2">
    <source>
        <dbReference type="ARBA" id="ARBA00022553"/>
    </source>
</evidence>
<dbReference type="GO" id="GO:0005525">
    <property type="term" value="F:GTP binding"/>
    <property type="evidence" value="ECO:0007669"/>
    <property type="project" value="InterPro"/>
</dbReference>
<gene>
    <name evidence="5" type="primary">CSON003286</name>
    <name evidence="4" type="synonym">CSON004681</name>
</gene>
<evidence type="ECO:0000313" key="4">
    <source>
        <dbReference type="EMBL" id="SSX12779.1"/>
    </source>
</evidence>
<name>A0A336MN11_CULSO</name>
<dbReference type="PROSITE" id="PS51421">
    <property type="entry name" value="RAS"/>
    <property type="match status" value="1"/>
</dbReference>
<organism evidence="5">
    <name type="scientific">Culicoides sonorensis</name>
    <name type="common">Biting midge</name>
    <dbReference type="NCBI Taxonomy" id="179676"/>
    <lineage>
        <taxon>Eukaryota</taxon>
        <taxon>Metazoa</taxon>
        <taxon>Ecdysozoa</taxon>
        <taxon>Arthropoda</taxon>
        <taxon>Hexapoda</taxon>
        <taxon>Insecta</taxon>
        <taxon>Pterygota</taxon>
        <taxon>Neoptera</taxon>
        <taxon>Endopterygota</taxon>
        <taxon>Diptera</taxon>
        <taxon>Nematocera</taxon>
        <taxon>Chironomoidea</taxon>
        <taxon>Ceratopogonidae</taxon>
        <taxon>Ceratopogoninae</taxon>
        <taxon>Culicoides</taxon>
        <taxon>Monoculicoides</taxon>
    </lineage>
</organism>
<dbReference type="EMBL" id="UFQS01001592">
    <property type="protein sequence ID" value="SSX11528.1"/>
    <property type="molecule type" value="Genomic_DNA"/>
</dbReference>
<dbReference type="GO" id="GO:0005246">
    <property type="term" value="F:calcium channel regulator activity"/>
    <property type="evidence" value="ECO:0007669"/>
    <property type="project" value="TreeGrafter"/>
</dbReference>
<reference evidence="3" key="1">
    <citation type="submission" date="2018-04" db="EMBL/GenBank/DDBJ databases">
        <authorList>
            <person name="Go L.Y."/>
            <person name="Mitchell J.A."/>
        </authorList>
    </citation>
    <scope>NUCLEOTIDE SEQUENCE</scope>
    <source>
        <tissue evidence="3">Whole organism</tissue>
    </source>
</reference>
<dbReference type="SMART" id="SM00175">
    <property type="entry name" value="RAB"/>
    <property type="match status" value="1"/>
</dbReference>
<dbReference type="Gene3D" id="3.40.50.300">
    <property type="entry name" value="P-loop containing nucleotide triphosphate hydrolases"/>
    <property type="match status" value="1"/>
</dbReference>
<evidence type="ECO:0000313" key="5">
    <source>
        <dbReference type="EMBL" id="SSX31095.1"/>
    </source>
</evidence>
<accession>A0A336MN11</accession>
<proteinExistence type="inferred from homology"/>
<sequence length="231" mass="25736">MPNSPTDSDPPPPPRYRVVMLGDSGCGKTALVSQFMTSEYMHTYDASLDDEFGEKTVSILLDGEESEMIFIDHPTVEMSVENSLSTYEPHACVIVYSVVQRSSFHVAEEILNYLWRENISKEKAVILVGNKADLARARVISTADGKALAQSRDAKFIETSSGIQHNVDELLVGVLKQIRLKETREKKAQQSASKMRNSKTHLSLHLAKEILQKMGLTDISKSKSCENLHVL</sequence>
<dbReference type="AlphaFoldDB" id="A0A336MN11"/>
<dbReference type="InterPro" id="IPR051641">
    <property type="entry name" value="RGK_GTP-binding_reg"/>
</dbReference>
<evidence type="ECO:0000256" key="1">
    <source>
        <dbReference type="ARBA" id="ARBA00008846"/>
    </source>
</evidence>
<reference evidence="5" key="2">
    <citation type="submission" date="2018-07" db="EMBL/GenBank/DDBJ databases">
        <authorList>
            <person name="Quirk P.G."/>
            <person name="Krulwich T.A."/>
        </authorList>
    </citation>
    <scope>NUCLEOTIDE SEQUENCE</scope>
</reference>
<dbReference type="EMBL" id="UFQT01001592">
    <property type="protein sequence ID" value="SSX31095.1"/>
    <property type="molecule type" value="Genomic_DNA"/>
</dbReference>
<dbReference type="GO" id="GO:0003924">
    <property type="term" value="F:GTPase activity"/>
    <property type="evidence" value="ECO:0007669"/>
    <property type="project" value="InterPro"/>
</dbReference>
<dbReference type="CDD" id="cd04148">
    <property type="entry name" value="RGK"/>
    <property type="match status" value="1"/>
</dbReference>
<dbReference type="FunFam" id="3.40.50.300:FF:000664">
    <property type="entry name" value="Uncharacterized protein, isoform B"/>
    <property type="match status" value="1"/>
</dbReference>
<dbReference type="GO" id="GO:0005886">
    <property type="term" value="C:plasma membrane"/>
    <property type="evidence" value="ECO:0007669"/>
    <property type="project" value="TreeGrafter"/>
</dbReference>
<dbReference type="NCBIfam" id="TIGR00231">
    <property type="entry name" value="small_GTP"/>
    <property type="match status" value="1"/>
</dbReference>
<keyword evidence="2" id="KW-0597">Phosphoprotein</keyword>
<dbReference type="Pfam" id="PF00071">
    <property type="entry name" value="Ras"/>
    <property type="match status" value="1"/>
</dbReference>
<dbReference type="PANTHER" id="PTHR45775:SF6">
    <property type="entry name" value="RAD, GEM_KIR FAMILY MEMBER 2, ISOFORM C"/>
    <property type="match status" value="1"/>
</dbReference>
<dbReference type="EMBL" id="UFQT01001954">
    <property type="protein sequence ID" value="SSX32221.1"/>
    <property type="molecule type" value="Genomic_DNA"/>
</dbReference>
<protein>
    <submittedName>
        <fullName evidence="5">CSON003286 protein</fullName>
    </submittedName>
    <submittedName>
        <fullName evidence="4">CSON004681 protein</fullName>
    </submittedName>
</protein>
<dbReference type="InterPro" id="IPR001806">
    <property type="entry name" value="Small_GTPase"/>
</dbReference>
<dbReference type="SMART" id="SM00174">
    <property type="entry name" value="RHO"/>
    <property type="match status" value="1"/>
</dbReference>
<evidence type="ECO:0000313" key="3">
    <source>
        <dbReference type="EMBL" id="SSX11528.1"/>
    </source>
</evidence>
<dbReference type="PANTHER" id="PTHR45775">
    <property type="entry name" value="RAD, GEM/KIR FAMILY MEMBER 2, ISOFORM C"/>
    <property type="match status" value="1"/>
</dbReference>
<dbReference type="InterPro" id="IPR005225">
    <property type="entry name" value="Small_GTP-bd"/>
</dbReference>
<dbReference type="VEuPathDB" id="VectorBase:CSON004681"/>
<dbReference type="PROSITE" id="PS51419">
    <property type="entry name" value="RAB"/>
    <property type="match status" value="1"/>
</dbReference>
<dbReference type="InterPro" id="IPR027417">
    <property type="entry name" value="P-loop_NTPase"/>
</dbReference>
<comment type="similarity">
    <text evidence="1">Belongs to the small GTPase superfamily. RGK family.</text>
</comment>